<accession>A0A0R5RMS1</accession>
<protein>
    <submittedName>
        <fullName evidence="1">Uncharacterized protein</fullName>
    </submittedName>
</protein>
<dbReference type="AlphaFoldDB" id="A0A0R5RMS1"/>
<evidence type="ECO:0000313" key="1">
    <source>
        <dbReference type="EMBL" id="AIW63027.1"/>
    </source>
</evidence>
<proteinExistence type="predicted"/>
<organism evidence="1">
    <name type="scientific">Burkholderia sp. Ha185</name>
    <dbReference type="NCBI Taxonomy" id="1562173"/>
    <lineage>
        <taxon>Bacteria</taxon>
        <taxon>Pseudomonadati</taxon>
        <taxon>Pseudomonadota</taxon>
        <taxon>Betaproteobacteria</taxon>
        <taxon>Burkholderiales</taxon>
        <taxon>Burkholderiaceae</taxon>
        <taxon>Burkholderia</taxon>
    </lineage>
</organism>
<reference evidence="1" key="1">
    <citation type="submission" date="2014-02" db="EMBL/GenBank/DDBJ databases">
        <title>Determination of genes involved in bacterial phosphate solubilization.</title>
        <authorList>
            <person name="Hsu P.-C.L."/>
            <person name="O'Callaghan M."/>
            <person name="Condron L."/>
            <person name="Hurst M.R.H."/>
        </authorList>
    </citation>
    <scope>NUCLEOTIDE SEQUENCE</scope>
    <source>
        <strain evidence="1">Ha185</strain>
    </source>
</reference>
<dbReference type="EMBL" id="KJ415239">
    <property type="protein sequence ID" value="AIW63027.1"/>
    <property type="molecule type" value="Genomic_DNA"/>
</dbReference>
<name>A0A0R5RMS1_9BURK</name>
<sequence>MNVFKLRQGEHGSQTLTAVSFHFATSKKSPWYQDRAGKIRHYAVCPECDNPIHIVNLDVDRKVDNEGRNLPLYAKHALGNVEGIGTFNPEAYEDCSLANPKSLNGTDKTRRPGNVVSGILEVLRDHADALHYMIERFPGASISDELYGSILRQFHKQEGYLYRAVSTSNLPYSLLYMAGSQSTYGCFPKPESVWTRALTHSAHFEMGKWGIRRKSDSKAQLRFFVTDHAIKNSPDGHEQKMMLVIEEEYLGERKRLLTESHAMEIQFFRNMLSKRMRLREIAYKEFPAGIEAV</sequence>